<accession>A0A6G1DA24</accession>
<reference evidence="1 2" key="1">
    <citation type="submission" date="2019-11" db="EMBL/GenBank/DDBJ databases">
        <title>Whole genome sequence of Oryza granulata.</title>
        <authorList>
            <person name="Li W."/>
        </authorList>
    </citation>
    <scope>NUCLEOTIDE SEQUENCE [LARGE SCALE GENOMIC DNA]</scope>
    <source>
        <strain evidence="2">cv. Menghai</strain>
        <tissue evidence="1">Leaf</tissue>
    </source>
</reference>
<comment type="caution">
    <text evidence="1">The sequence shown here is derived from an EMBL/GenBank/DDBJ whole genome shotgun (WGS) entry which is preliminary data.</text>
</comment>
<evidence type="ECO:0000313" key="2">
    <source>
        <dbReference type="Proteomes" id="UP000479710"/>
    </source>
</evidence>
<keyword evidence="2" id="KW-1185">Reference proteome</keyword>
<evidence type="ECO:0000313" key="1">
    <source>
        <dbReference type="EMBL" id="KAF0909281.1"/>
    </source>
</evidence>
<sequence>MLQHQLRGRVRLAGDGSCALHLSRFDLLAASSGRFWAAQPVCEHEHAREAVGHRRLGGRDCGLLGVDERGHPLGEPEAGLLPAAVVEEVVAGRVLAEPVGGAAEEVERLEAGLEEADGRGAGREAEQEVLDLVVHDPAVVAPERGLQRRVLRGGPPRHAAVYRRQRRLQEGE</sequence>
<organism evidence="1 2">
    <name type="scientific">Oryza meyeriana var. granulata</name>
    <dbReference type="NCBI Taxonomy" id="110450"/>
    <lineage>
        <taxon>Eukaryota</taxon>
        <taxon>Viridiplantae</taxon>
        <taxon>Streptophyta</taxon>
        <taxon>Embryophyta</taxon>
        <taxon>Tracheophyta</taxon>
        <taxon>Spermatophyta</taxon>
        <taxon>Magnoliopsida</taxon>
        <taxon>Liliopsida</taxon>
        <taxon>Poales</taxon>
        <taxon>Poaceae</taxon>
        <taxon>BOP clade</taxon>
        <taxon>Oryzoideae</taxon>
        <taxon>Oryzeae</taxon>
        <taxon>Oryzinae</taxon>
        <taxon>Oryza</taxon>
        <taxon>Oryza meyeriana</taxon>
    </lineage>
</organism>
<protein>
    <submittedName>
        <fullName evidence="1">Uncharacterized protein</fullName>
    </submittedName>
</protein>
<dbReference type="AlphaFoldDB" id="A0A6G1DA24"/>
<dbReference type="EMBL" id="SPHZ02000007">
    <property type="protein sequence ID" value="KAF0909281.1"/>
    <property type="molecule type" value="Genomic_DNA"/>
</dbReference>
<proteinExistence type="predicted"/>
<name>A0A6G1DA24_9ORYZ</name>
<dbReference type="Proteomes" id="UP000479710">
    <property type="component" value="Unassembled WGS sequence"/>
</dbReference>
<gene>
    <name evidence="1" type="ORF">E2562_033596</name>
</gene>